<proteinExistence type="predicted"/>
<dbReference type="CDD" id="cd02440">
    <property type="entry name" value="AdoMet_MTases"/>
    <property type="match status" value="1"/>
</dbReference>
<organism evidence="5 6">
    <name type="scientific">Flavobacterium aquicola</name>
    <dbReference type="NCBI Taxonomy" id="1682742"/>
    <lineage>
        <taxon>Bacteria</taxon>
        <taxon>Pseudomonadati</taxon>
        <taxon>Bacteroidota</taxon>
        <taxon>Flavobacteriia</taxon>
        <taxon>Flavobacteriales</taxon>
        <taxon>Flavobacteriaceae</taxon>
        <taxon>Flavobacterium</taxon>
    </lineage>
</organism>
<dbReference type="SUPFAM" id="SSF53335">
    <property type="entry name" value="S-adenosyl-L-methionine-dependent methyltransferases"/>
    <property type="match status" value="1"/>
</dbReference>
<keyword evidence="3 5" id="KW-0808">Transferase</keyword>
<evidence type="ECO:0000256" key="1">
    <source>
        <dbReference type="ARBA" id="ARBA00022553"/>
    </source>
</evidence>
<dbReference type="PANTHER" id="PTHR32183:SF11">
    <property type="entry name" value="THIOL METHYLTRANSFERASE 2-RELATED"/>
    <property type="match status" value="1"/>
</dbReference>
<dbReference type="GO" id="GO:0032259">
    <property type="term" value="P:methylation"/>
    <property type="evidence" value="ECO:0007669"/>
    <property type="project" value="UniProtKB-KW"/>
</dbReference>
<keyword evidence="4" id="KW-0949">S-adenosyl-L-methionine</keyword>
<comment type="caution">
    <text evidence="5">The sequence shown here is derived from an EMBL/GenBank/DDBJ whole genome shotgun (WGS) entry which is preliminary data.</text>
</comment>
<dbReference type="GO" id="GO:0008757">
    <property type="term" value="F:S-adenosylmethionine-dependent methyltransferase activity"/>
    <property type="evidence" value="ECO:0007669"/>
    <property type="project" value="InterPro"/>
</dbReference>
<reference evidence="5 6" key="1">
    <citation type="submission" date="2018-08" db="EMBL/GenBank/DDBJ databases">
        <title>Genomic Encyclopedia of Archaeal and Bacterial Type Strains, Phase II (KMG-II): from individual species to whole genera.</title>
        <authorList>
            <person name="Goeker M."/>
        </authorList>
    </citation>
    <scope>NUCLEOTIDE SEQUENCE [LARGE SCALE GENOMIC DNA]</scope>
    <source>
        <strain evidence="5 6">DSM 100880</strain>
    </source>
</reference>
<dbReference type="AlphaFoldDB" id="A0A3E0ETM3"/>
<evidence type="ECO:0000256" key="4">
    <source>
        <dbReference type="ARBA" id="ARBA00022691"/>
    </source>
</evidence>
<accession>A0A3E0ETM3</accession>
<keyword evidence="6" id="KW-1185">Reference proteome</keyword>
<gene>
    <name evidence="5" type="ORF">C8P67_102287</name>
</gene>
<evidence type="ECO:0000313" key="6">
    <source>
        <dbReference type="Proteomes" id="UP000257136"/>
    </source>
</evidence>
<dbReference type="InterPro" id="IPR008854">
    <property type="entry name" value="TPMT"/>
</dbReference>
<dbReference type="PANTHER" id="PTHR32183">
    <property type="match status" value="1"/>
</dbReference>
<keyword evidence="2 5" id="KW-0489">Methyltransferase</keyword>
<dbReference type="Gene3D" id="3.40.50.150">
    <property type="entry name" value="Vaccinia Virus protein VP39"/>
    <property type="match status" value="1"/>
</dbReference>
<name>A0A3E0ETM3_9FLAO</name>
<protein>
    <submittedName>
        <fullName evidence="5">Thiopurine S-methyltransferase</fullName>
    </submittedName>
</protein>
<dbReference type="InterPro" id="IPR029063">
    <property type="entry name" value="SAM-dependent_MTases_sf"/>
</dbReference>
<evidence type="ECO:0000256" key="3">
    <source>
        <dbReference type="ARBA" id="ARBA00022679"/>
    </source>
</evidence>
<evidence type="ECO:0000256" key="2">
    <source>
        <dbReference type="ARBA" id="ARBA00022603"/>
    </source>
</evidence>
<keyword evidence="1" id="KW-0597">Phosphoprotein</keyword>
<evidence type="ECO:0000313" key="5">
    <source>
        <dbReference type="EMBL" id="REH01031.1"/>
    </source>
</evidence>
<dbReference type="PROSITE" id="PS51585">
    <property type="entry name" value="SAM_MT_TPMT"/>
    <property type="match status" value="1"/>
</dbReference>
<dbReference type="EMBL" id="QUNI01000002">
    <property type="protein sequence ID" value="REH01031.1"/>
    <property type="molecule type" value="Genomic_DNA"/>
</dbReference>
<dbReference type="Proteomes" id="UP000257136">
    <property type="component" value="Unassembled WGS sequence"/>
</dbReference>
<dbReference type="Pfam" id="PF05724">
    <property type="entry name" value="TPMT"/>
    <property type="match status" value="1"/>
</dbReference>
<sequence>MTLASIPHASVKQYHKMENNKDFWNSQYLANTLGWDLGTISPPLKSYIDTLQDKNIRILIPGCGNSHEAEYLLEQGFTNITIIDIAPSLVEKLKTKFKNNLNITIVLGDFFEHQGEYDLILEQTFFCALPPAMRENYVSKMHQLLINEGIIAGLLFNRTFESGPPFGGSQEEYEILFKDSFHFLKIKVCQNSASPRAGTELWIEFQKK</sequence>